<dbReference type="EMBL" id="AVGG01000005">
    <property type="protein sequence ID" value="ESU28685.1"/>
    <property type="molecule type" value="Genomic_DNA"/>
</dbReference>
<dbReference type="AlphaFoldDB" id="V6SWA8"/>
<accession>V6SWA8</accession>
<gene>
    <name evidence="1" type="ORF">FLJC2902T_12760</name>
</gene>
<reference evidence="1 2" key="1">
    <citation type="submission" date="2013-08" db="EMBL/GenBank/DDBJ databases">
        <title>Flavobacterium limnosediminis JC2902 genome sequencing.</title>
        <authorList>
            <person name="Lee K."/>
            <person name="Yi H."/>
            <person name="Park S."/>
            <person name="Chun J."/>
        </authorList>
    </citation>
    <scope>NUCLEOTIDE SEQUENCE [LARGE SCALE GENOMIC DNA]</scope>
    <source>
        <strain evidence="1 2">JC2902</strain>
    </source>
</reference>
<dbReference type="Proteomes" id="UP000018004">
    <property type="component" value="Unassembled WGS sequence"/>
</dbReference>
<dbReference type="PATRIC" id="fig|1341181.4.peg.1259"/>
<evidence type="ECO:0000313" key="2">
    <source>
        <dbReference type="Proteomes" id="UP000018004"/>
    </source>
</evidence>
<comment type="caution">
    <text evidence="1">The sequence shown here is derived from an EMBL/GenBank/DDBJ whole genome shotgun (WGS) entry which is preliminary data.</text>
</comment>
<name>V6SWA8_9FLAO</name>
<evidence type="ECO:0000313" key="1">
    <source>
        <dbReference type="EMBL" id="ESU28685.1"/>
    </source>
</evidence>
<sequence length="118" mass="13820">MNQFIIDKYEIKFEILLVDGRKEIQITSDVIPYFRGYFIKKYPEFLLEEVLPEINKAVAGQSFDEDGGGVYHFLRIGETTSHFYTDEGDEFPIPTSDLKEILLSYIEWITENNLENNI</sequence>
<dbReference type="STRING" id="1341181.FLJC2902T_12760"/>
<dbReference type="RefSeq" id="WP_023578921.1">
    <property type="nucleotide sequence ID" value="NZ_AVGG01000005.1"/>
</dbReference>
<proteinExistence type="predicted"/>
<protein>
    <submittedName>
        <fullName evidence="1">Uncharacterized protein</fullName>
    </submittedName>
</protein>
<keyword evidence="2" id="KW-1185">Reference proteome</keyword>
<organism evidence="1 2">
    <name type="scientific">Flavobacterium limnosediminis JC2902</name>
    <dbReference type="NCBI Taxonomy" id="1341181"/>
    <lineage>
        <taxon>Bacteria</taxon>
        <taxon>Pseudomonadati</taxon>
        <taxon>Bacteroidota</taxon>
        <taxon>Flavobacteriia</taxon>
        <taxon>Flavobacteriales</taxon>
        <taxon>Flavobacteriaceae</taxon>
        <taxon>Flavobacterium</taxon>
    </lineage>
</organism>